<evidence type="ECO:0008006" key="3">
    <source>
        <dbReference type="Google" id="ProtNLM"/>
    </source>
</evidence>
<dbReference type="AlphaFoldDB" id="A0AAW2GCI4"/>
<gene>
    <name evidence="1" type="ORF">PUN28_005963</name>
</gene>
<accession>A0AAW2GCI4</accession>
<comment type="caution">
    <text evidence="1">The sequence shown here is derived from an EMBL/GenBank/DDBJ whole genome shotgun (WGS) entry which is preliminary data.</text>
</comment>
<proteinExistence type="predicted"/>
<evidence type="ECO:0000313" key="1">
    <source>
        <dbReference type="EMBL" id="KAL0123796.1"/>
    </source>
</evidence>
<evidence type="ECO:0000313" key="2">
    <source>
        <dbReference type="Proteomes" id="UP001430953"/>
    </source>
</evidence>
<dbReference type="Proteomes" id="UP001430953">
    <property type="component" value="Unassembled WGS sequence"/>
</dbReference>
<sequence>MDYRRLRYALALVLSPYQSSFPFSFPLAASPIEVRALELEFARIKMKSIAIACYYCAILSIMSRLQMGPAANDNANAALIEQRRSDFGSALRAGVCANNRLSFRFYHRLMGRRLHKISSRSRCGLRNRTRWL</sequence>
<keyword evidence="2" id="KW-1185">Reference proteome</keyword>
<name>A0AAW2GCI4_9HYME</name>
<organism evidence="1 2">
    <name type="scientific">Cardiocondyla obscurior</name>
    <dbReference type="NCBI Taxonomy" id="286306"/>
    <lineage>
        <taxon>Eukaryota</taxon>
        <taxon>Metazoa</taxon>
        <taxon>Ecdysozoa</taxon>
        <taxon>Arthropoda</taxon>
        <taxon>Hexapoda</taxon>
        <taxon>Insecta</taxon>
        <taxon>Pterygota</taxon>
        <taxon>Neoptera</taxon>
        <taxon>Endopterygota</taxon>
        <taxon>Hymenoptera</taxon>
        <taxon>Apocrita</taxon>
        <taxon>Aculeata</taxon>
        <taxon>Formicoidea</taxon>
        <taxon>Formicidae</taxon>
        <taxon>Myrmicinae</taxon>
        <taxon>Cardiocondyla</taxon>
    </lineage>
</organism>
<reference evidence="1 2" key="1">
    <citation type="submission" date="2023-03" db="EMBL/GenBank/DDBJ databases">
        <title>High recombination rates correlate with genetic variation in Cardiocondyla obscurior ants.</title>
        <authorList>
            <person name="Errbii M."/>
        </authorList>
    </citation>
    <scope>NUCLEOTIDE SEQUENCE [LARGE SCALE GENOMIC DNA]</scope>
    <source>
        <strain evidence="1">Alpha-2009</strain>
        <tissue evidence="1">Whole body</tissue>
    </source>
</reference>
<protein>
    <recommendedName>
        <fullName evidence="3">Secreted protein</fullName>
    </recommendedName>
</protein>
<dbReference type="EMBL" id="JADYXP020000005">
    <property type="protein sequence ID" value="KAL0123796.1"/>
    <property type="molecule type" value="Genomic_DNA"/>
</dbReference>